<keyword evidence="1" id="KW-0472">Membrane</keyword>
<comment type="caution">
    <text evidence="3">The sequence shown here is derived from an EMBL/GenBank/DDBJ whole genome shotgun (WGS) entry which is preliminary data.</text>
</comment>
<feature type="transmembrane region" description="Helical" evidence="1">
    <location>
        <begin position="306"/>
        <end position="328"/>
    </location>
</feature>
<keyword evidence="4" id="KW-1185">Reference proteome</keyword>
<evidence type="ECO:0000313" key="3">
    <source>
        <dbReference type="EMBL" id="KAJ8902871.1"/>
    </source>
</evidence>
<evidence type="ECO:0000313" key="4">
    <source>
        <dbReference type="Proteomes" id="UP001157974"/>
    </source>
</evidence>
<accession>A0AAV8UK41</accession>
<evidence type="ECO:0000256" key="1">
    <source>
        <dbReference type="SAM" id="Phobius"/>
    </source>
</evidence>
<keyword evidence="1" id="KW-1133">Transmembrane helix</keyword>
<dbReference type="AlphaFoldDB" id="A0AAV8UK41"/>
<protein>
    <submittedName>
        <fullName evidence="3">Uncharacterized protein</fullName>
    </submittedName>
</protein>
<gene>
    <name evidence="3" type="ORF">NDN08_006191</name>
</gene>
<evidence type="ECO:0000256" key="2">
    <source>
        <dbReference type="SAM" id="SignalP"/>
    </source>
</evidence>
<dbReference type="EMBL" id="JAMWBK010000008">
    <property type="protein sequence ID" value="KAJ8902871.1"/>
    <property type="molecule type" value="Genomic_DNA"/>
</dbReference>
<feature type="chain" id="PRO_5043675884" evidence="2">
    <location>
        <begin position="19"/>
        <end position="338"/>
    </location>
</feature>
<organism evidence="3 4">
    <name type="scientific">Rhodosorus marinus</name>
    <dbReference type="NCBI Taxonomy" id="101924"/>
    <lineage>
        <taxon>Eukaryota</taxon>
        <taxon>Rhodophyta</taxon>
        <taxon>Stylonematophyceae</taxon>
        <taxon>Stylonematales</taxon>
        <taxon>Stylonemataceae</taxon>
        <taxon>Rhodosorus</taxon>
    </lineage>
</organism>
<keyword evidence="1" id="KW-0812">Transmembrane</keyword>
<sequence>MGRVVFVILLCLVVGCVGYSPVQRWLDDAKRDFRILSSPLSLKSSLSALHRLRGLGKGQSAKFELDIEQEGVVVSRQESLQDGGDGDECLGTLDSDGNCVCGRFQLGERCSRSARGRCRIYVLEPSQESSCSGISAIVSYNSFLDGDPPCTFVKPTETFNFVFKLDCFLFDPIVRLPNGAIDEESGRLSTTFPIDEMDLQYEFRAINWKKPFSDQRSLSVRKLSFGETNNQTEIAVAKSLDLLNSWDDGYSTGGRFYFEGTVKHNQDDAPVSMSQVCAGCTARVFLDVEGYEYVPQSEDANTVTTVIVVVAVVGILLIGLIVLAVFWFRRSRVGIKLD</sequence>
<feature type="signal peptide" evidence="2">
    <location>
        <begin position="1"/>
        <end position="18"/>
    </location>
</feature>
<dbReference type="PROSITE" id="PS51257">
    <property type="entry name" value="PROKAR_LIPOPROTEIN"/>
    <property type="match status" value="1"/>
</dbReference>
<proteinExistence type="predicted"/>
<reference evidence="3 4" key="1">
    <citation type="journal article" date="2023" name="Nat. Commun.">
        <title>Origin of minicircular mitochondrial genomes in red algae.</title>
        <authorList>
            <person name="Lee Y."/>
            <person name="Cho C.H."/>
            <person name="Lee Y.M."/>
            <person name="Park S.I."/>
            <person name="Yang J.H."/>
            <person name="West J.A."/>
            <person name="Bhattacharya D."/>
            <person name="Yoon H.S."/>
        </authorList>
    </citation>
    <scope>NUCLEOTIDE SEQUENCE [LARGE SCALE GENOMIC DNA]</scope>
    <source>
        <strain evidence="3 4">CCMP1338</strain>
        <tissue evidence="3">Whole cell</tissue>
    </source>
</reference>
<name>A0AAV8UK41_9RHOD</name>
<dbReference type="Proteomes" id="UP001157974">
    <property type="component" value="Unassembled WGS sequence"/>
</dbReference>
<keyword evidence="2" id="KW-0732">Signal</keyword>